<dbReference type="InterPro" id="IPR023214">
    <property type="entry name" value="HAD_sf"/>
</dbReference>
<dbReference type="InterPro" id="IPR006357">
    <property type="entry name" value="HAD-SF_hydro_IIA"/>
</dbReference>
<dbReference type="OrthoDB" id="9810449at2"/>
<dbReference type="NCBIfam" id="TIGR01460">
    <property type="entry name" value="HAD-SF-IIA"/>
    <property type="match status" value="1"/>
</dbReference>
<dbReference type="Proteomes" id="UP000295636">
    <property type="component" value="Unassembled WGS sequence"/>
</dbReference>
<keyword evidence="2" id="KW-1185">Reference proteome</keyword>
<dbReference type="Pfam" id="PF13242">
    <property type="entry name" value="Hydrolase_like"/>
    <property type="match status" value="1"/>
</dbReference>
<name>A0A4R5KUD8_9BACL</name>
<dbReference type="EMBL" id="SMRT01000003">
    <property type="protein sequence ID" value="TDF98655.1"/>
    <property type="molecule type" value="Genomic_DNA"/>
</dbReference>
<accession>A0A4R5KUD8</accession>
<dbReference type="AlphaFoldDB" id="A0A4R5KUD8"/>
<protein>
    <submittedName>
        <fullName evidence="1">HAD-IIA family hydrolase</fullName>
    </submittedName>
</protein>
<evidence type="ECO:0000313" key="1">
    <source>
        <dbReference type="EMBL" id="TDF98655.1"/>
    </source>
</evidence>
<dbReference type="PANTHER" id="PTHR19288:SF46">
    <property type="entry name" value="HALOACID DEHALOGENASE-LIKE HYDROLASE DOMAIN-CONTAINING PROTEIN 2"/>
    <property type="match status" value="1"/>
</dbReference>
<comment type="caution">
    <text evidence="1">The sequence shown here is derived from an EMBL/GenBank/DDBJ whole genome shotgun (WGS) entry which is preliminary data.</text>
</comment>
<proteinExistence type="predicted"/>
<dbReference type="SUPFAM" id="SSF56784">
    <property type="entry name" value="HAD-like"/>
    <property type="match status" value="1"/>
</dbReference>
<dbReference type="Pfam" id="PF13344">
    <property type="entry name" value="Hydrolase_6"/>
    <property type="match status" value="1"/>
</dbReference>
<evidence type="ECO:0000313" key="2">
    <source>
        <dbReference type="Proteomes" id="UP000295636"/>
    </source>
</evidence>
<reference evidence="1 2" key="1">
    <citation type="submission" date="2019-03" db="EMBL/GenBank/DDBJ databases">
        <title>This is whole genome sequence of Paenibacillus sp MS74 strain.</title>
        <authorList>
            <person name="Trinh H.N."/>
        </authorList>
    </citation>
    <scope>NUCLEOTIDE SEQUENCE [LARGE SCALE GENOMIC DNA]</scope>
    <source>
        <strain evidence="1 2">MS74</strain>
    </source>
</reference>
<dbReference type="RefSeq" id="WP_133226911.1">
    <property type="nucleotide sequence ID" value="NZ_SMRT01000003.1"/>
</dbReference>
<sequence>MNEAFLSGVNVCFFDLDGCIYHGNKLAYGAKPLLKELEKRHIQYSFITNNSRQTGQEIAKKLKNIGLDVDTSKIITATDFIGKYLKEKFGIVSIKTVGSSSLNDAIAFEGHRIVPLEDKDKADVIVVGRDVDFTYEKLQRISEEVSRGSLVIGTNSDHFHPAEGQKKIPETGAIIAAIQAVTGTTVQCIGKPEPYLFLYGLQMFGAKSDSGVMIGDNLETDILGGRRVGMRTVWVENNNDDALSFQHSDSDYKVKSIYELYEIVAMPHVFEKFLKRN</sequence>
<dbReference type="GO" id="GO:0016791">
    <property type="term" value="F:phosphatase activity"/>
    <property type="evidence" value="ECO:0007669"/>
    <property type="project" value="TreeGrafter"/>
</dbReference>
<dbReference type="InterPro" id="IPR036412">
    <property type="entry name" value="HAD-like_sf"/>
</dbReference>
<keyword evidence="1" id="KW-0378">Hydrolase</keyword>
<organism evidence="1 2">
    <name type="scientific">Paenibacillus piri</name>
    <dbReference type="NCBI Taxonomy" id="2547395"/>
    <lineage>
        <taxon>Bacteria</taxon>
        <taxon>Bacillati</taxon>
        <taxon>Bacillota</taxon>
        <taxon>Bacilli</taxon>
        <taxon>Bacillales</taxon>
        <taxon>Paenibacillaceae</taxon>
        <taxon>Paenibacillus</taxon>
    </lineage>
</organism>
<gene>
    <name evidence="1" type="ORF">E1757_08940</name>
</gene>
<dbReference type="Gene3D" id="3.40.50.1000">
    <property type="entry name" value="HAD superfamily/HAD-like"/>
    <property type="match status" value="2"/>
</dbReference>
<dbReference type="PANTHER" id="PTHR19288">
    <property type="entry name" value="4-NITROPHENYLPHOSPHATASE-RELATED"/>
    <property type="match status" value="1"/>
</dbReference>
<dbReference type="GO" id="GO:0005737">
    <property type="term" value="C:cytoplasm"/>
    <property type="evidence" value="ECO:0007669"/>
    <property type="project" value="TreeGrafter"/>
</dbReference>